<protein>
    <submittedName>
        <fullName evidence="2">Uncharacterized protein</fullName>
    </submittedName>
</protein>
<dbReference type="GO" id="GO:0006281">
    <property type="term" value="P:DNA repair"/>
    <property type="evidence" value="ECO:0007669"/>
    <property type="project" value="UniProtKB-ARBA"/>
</dbReference>
<reference evidence="2" key="1">
    <citation type="journal article" date="2021" name="Proc. Natl. Acad. Sci. U.S.A.">
        <title>Three genomes in the algal genus Volvox reveal the fate of a haploid sex-determining region after a transition to homothallism.</title>
        <authorList>
            <person name="Yamamoto K."/>
            <person name="Hamaji T."/>
            <person name="Kawai-Toyooka H."/>
            <person name="Matsuzaki R."/>
            <person name="Takahashi F."/>
            <person name="Nishimura Y."/>
            <person name="Kawachi M."/>
            <person name="Noguchi H."/>
            <person name="Minakuchi Y."/>
            <person name="Umen J.G."/>
            <person name="Toyoda A."/>
            <person name="Nozaki H."/>
        </authorList>
    </citation>
    <scope>NUCLEOTIDE SEQUENCE</scope>
    <source>
        <strain evidence="2">NIES-3786</strain>
    </source>
</reference>
<feature type="region of interest" description="Disordered" evidence="1">
    <location>
        <begin position="455"/>
        <end position="514"/>
    </location>
</feature>
<evidence type="ECO:0000256" key="1">
    <source>
        <dbReference type="SAM" id="MobiDB-lite"/>
    </source>
</evidence>
<feature type="region of interest" description="Disordered" evidence="1">
    <location>
        <begin position="141"/>
        <end position="174"/>
    </location>
</feature>
<dbReference type="AlphaFoldDB" id="A0A8J4CIR5"/>
<dbReference type="InterPro" id="IPR011335">
    <property type="entry name" value="Restrct_endonuc-II-like"/>
</dbReference>
<dbReference type="InterPro" id="IPR051703">
    <property type="entry name" value="NF-kappa-B_Signaling_Reg"/>
</dbReference>
<comment type="caution">
    <text evidence="2">The sequence shown here is derived from an EMBL/GenBank/DDBJ whole genome shotgun (WGS) entry which is preliminary data.</text>
</comment>
<sequence>MDQRIRFPPSARMQPYRSHRRACIRVPHAAPTTGEAPWRSVLGPESRLPNVYWGALSLATLRRKSYFTALQPVDQVLLGSEATYCYVRQDTALWSALHAGRLTTSRLKDALGLRDRTAARIVGGPQYPELGVLKAYTHLLQPPYTPSPPPPPTPLQLRPPTAPSAKPCDEAGGAQRSETEFLELNESARLQFNAELQIGAISAPGEPDFGVQVRPQTNRKASGDMEGDVLTQIREGSTKASADEQDDWSTDDRRRISELAALAVGAAGAVRMNLLWGNLQEAAAVATLAVLFPTSRLEEVGLLCLRDSSPWSIELNDLPPIGASPDALITHYVPITHGDIQVARSSLTAVLRGHGSGDCHFKNAVPSAARDAVRQVARSVLRSALVRHTQCPRAAATERDAAEGGPYAATLPSPNCTSRGLPISSWGPSLPLHSYGWEEALDWLSAAILCPSEKASGIGSASSTEPTPPKFPSSPSIISIGTHQAAQQEQPPPQQQQRQASRDQHAFAGYGKSGDHDDDVVAVIPLREVVEVKNHCPFVYKGQRKARKRGLVIDYVVRDRGPIKSVWPLWVPQLQAHMACSGAESALLLSRSASKGIRLFRMFRDDSYIEAAFDILRELQYSQVARKQPPGSDPWVGRAGYEDFVQHTVEVACGAETVVVTSVTPQLPGTDHLAFWSLK</sequence>
<organism evidence="2 3">
    <name type="scientific">Volvox reticuliferus</name>
    <dbReference type="NCBI Taxonomy" id="1737510"/>
    <lineage>
        <taxon>Eukaryota</taxon>
        <taxon>Viridiplantae</taxon>
        <taxon>Chlorophyta</taxon>
        <taxon>core chlorophytes</taxon>
        <taxon>Chlorophyceae</taxon>
        <taxon>CS clade</taxon>
        <taxon>Chlamydomonadales</taxon>
        <taxon>Volvocaceae</taxon>
        <taxon>Volvox</taxon>
    </lineage>
</organism>
<dbReference type="EMBL" id="BNCP01000024">
    <property type="protein sequence ID" value="GIL82547.1"/>
    <property type="molecule type" value="Genomic_DNA"/>
</dbReference>
<name>A0A8J4CIR5_9CHLO</name>
<evidence type="ECO:0000313" key="2">
    <source>
        <dbReference type="EMBL" id="GIL82547.1"/>
    </source>
</evidence>
<dbReference type="PANTHER" id="PTHR46609">
    <property type="entry name" value="EXONUCLEASE, PHAGE-TYPE/RECB, C-TERMINAL DOMAIN-CONTAINING PROTEIN"/>
    <property type="match status" value="1"/>
</dbReference>
<dbReference type="SUPFAM" id="SSF52980">
    <property type="entry name" value="Restriction endonuclease-like"/>
    <property type="match status" value="1"/>
</dbReference>
<gene>
    <name evidence="2" type="ORF">Vretifemale_11369</name>
</gene>
<evidence type="ECO:0000313" key="3">
    <source>
        <dbReference type="Proteomes" id="UP000747110"/>
    </source>
</evidence>
<proteinExistence type="predicted"/>
<dbReference type="OrthoDB" id="535128at2759"/>
<dbReference type="PANTHER" id="PTHR46609:SF6">
    <property type="entry name" value="EXONUCLEASE, PHAGE-TYPE_RECB, C-TERMINAL DOMAIN-CONTAINING PROTEIN-RELATED"/>
    <property type="match status" value="1"/>
</dbReference>
<feature type="compositionally biased region" description="Low complexity" evidence="1">
    <location>
        <begin position="473"/>
        <end position="499"/>
    </location>
</feature>
<dbReference type="Proteomes" id="UP000747110">
    <property type="component" value="Unassembled WGS sequence"/>
</dbReference>
<keyword evidence="3" id="KW-1185">Reference proteome</keyword>
<accession>A0A8J4CIR5</accession>
<feature type="compositionally biased region" description="Pro residues" evidence="1">
    <location>
        <begin position="143"/>
        <end position="154"/>
    </location>
</feature>
<feature type="region of interest" description="Disordered" evidence="1">
    <location>
        <begin position="392"/>
        <end position="414"/>
    </location>
</feature>